<gene>
    <name evidence="1" type="ORF">KK1_035207</name>
</gene>
<keyword evidence="2" id="KW-1185">Reference proteome</keyword>
<organism evidence="1 2">
    <name type="scientific">Cajanus cajan</name>
    <name type="common">Pigeon pea</name>
    <name type="synonym">Cajanus indicus</name>
    <dbReference type="NCBI Taxonomy" id="3821"/>
    <lineage>
        <taxon>Eukaryota</taxon>
        <taxon>Viridiplantae</taxon>
        <taxon>Streptophyta</taxon>
        <taxon>Embryophyta</taxon>
        <taxon>Tracheophyta</taxon>
        <taxon>Spermatophyta</taxon>
        <taxon>Magnoliopsida</taxon>
        <taxon>eudicotyledons</taxon>
        <taxon>Gunneridae</taxon>
        <taxon>Pentapetalae</taxon>
        <taxon>rosids</taxon>
        <taxon>fabids</taxon>
        <taxon>Fabales</taxon>
        <taxon>Fabaceae</taxon>
        <taxon>Papilionoideae</taxon>
        <taxon>50 kb inversion clade</taxon>
        <taxon>NPAAA clade</taxon>
        <taxon>indigoferoid/millettioid clade</taxon>
        <taxon>Phaseoleae</taxon>
        <taxon>Cajanus</taxon>
    </lineage>
</organism>
<accession>A0A151RLC0</accession>
<dbReference type="AlphaFoldDB" id="A0A151RLC0"/>
<dbReference type="InterPro" id="IPR045249">
    <property type="entry name" value="HARBI1-like"/>
</dbReference>
<dbReference type="STRING" id="3821.A0A151RLC0"/>
<evidence type="ECO:0000313" key="1">
    <source>
        <dbReference type="EMBL" id="KYP43360.1"/>
    </source>
</evidence>
<name>A0A151RLC0_CAJCA</name>
<dbReference type="EMBL" id="KQ483670">
    <property type="protein sequence ID" value="KYP43360.1"/>
    <property type="molecule type" value="Genomic_DNA"/>
</dbReference>
<proteinExistence type="predicted"/>
<reference evidence="1" key="1">
    <citation type="journal article" date="2012" name="Nat. Biotechnol.">
        <title>Draft genome sequence of pigeonpea (Cajanus cajan), an orphan legume crop of resource-poor farmers.</title>
        <authorList>
            <person name="Varshney R.K."/>
            <person name="Chen W."/>
            <person name="Li Y."/>
            <person name="Bharti A.K."/>
            <person name="Saxena R.K."/>
            <person name="Schlueter J.A."/>
            <person name="Donoghue M.T."/>
            <person name="Azam S."/>
            <person name="Fan G."/>
            <person name="Whaley A.M."/>
            <person name="Farmer A.D."/>
            <person name="Sheridan J."/>
            <person name="Iwata A."/>
            <person name="Tuteja R."/>
            <person name="Penmetsa R.V."/>
            <person name="Wu W."/>
            <person name="Upadhyaya H.D."/>
            <person name="Yang S.P."/>
            <person name="Shah T."/>
            <person name="Saxena K.B."/>
            <person name="Michael T."/>
            <person name="McCombie W.R."/>
            <person name="Yang B."/>
            <person name="Zhang G."/>
            <person name="Yang H."/>
            <person name="Wang J."/>
            <person name="Spillane C."/>
            <person name="Cook D.R."/>
            <person name="May G.D."/>
            <person name="Xu X."/>
            <person name="Jackson S.A."/>
        </authorList>
    </citation>
    <scope>NUCLEOTIDE SEQUENCE [LARGE SCALE GENOMIC DNA]</scope>
</reference>
<protein>
    <recommendedName>
        <fullName evidence="3">DDE Tnp4 domain-containing protein</fullName>
    </recommendedName>
</protein>
<dbReference type="Proteomes" id="UP000075243">
    <property type="component" value="Unassembled WGS sequence"/>
</dbReference>
<sequence length="71" mass="8143">MAKPGSTVPAKIRESTRFLPFFKDCIGAIDGTHIPAIVRWRDVSSYRNRHEKISQNVLAACNFDLEFMYIL</sequence>
<dbReference type="PANTHER" id="PTHR22930">
    <property type="match status" value="1"/>
</dbReference>
<dbReference type="Gramene" id="C.cajan_39679.t">
    <property type="protein sequence ID" value="C.cajan_39679.t"/>
    <property type="gene ID" value="C.cajan_39679"/>
</dbReference>
<dbReference type="PANTHER" id="PTHR22930:SF259">
    <property type="entry name" value="OS08G0106900 PROTEIN"/>
    <property type="match status" value="1"/>
</dbReference>
<evidence type="ECO:0000313" key="2">
    <source>
        <dbReference type="Proteomes" id="UP000075243"/>
    </source>
</evidence>
<evidence type="ECO:0008006" key="3">
    <source>
        <dbReference type="Google" id="ProtNLM"/>
    </source>
</evidence>
<dbReference type="OMA" id="ITACIPE"/>